<gene>
    <name evidence="1" type="ORF">MED217_09450</name>
</gene>
<sequence>MKLSVLKSILQKAYKIGFEFPDGKLIPSQYQVVKVGLQTEKMINLDGIIENTQCILVHLNLNPNFNHRCNPNAFLSLIKNAEASIKFPDVEVRVMLWNTSTASIYNLEKAEKYFKLLPIKTDSTINLNRITSQTTPLIDAASDPSLPGNSCC</sequence>
<evidence type="ECO:0000313" key="1">
    <source>
        <dbReference type="EMBL" id="EAQ48763.1"/>
    </source>
</evidence>
<reference evidence="1 2" key="1">
    <citation type="journal article" date="2007" name="Nature">
        <title>Light stimulates growth of proteorhodopsin-containing marine Flavobacteria.</title>
        <authorList>
            <person name="Gomez-Consarnau L."/>
            <person name="Gonzalez J.M."/>
            <person name="Coll-Llado M."/>
            <person name="Gourdon P."/>
            <person name="Pascher T."/>
            <person name="Neutze R."/>
            <person name="Pedros-Alio C."/>
            <person name="Pinhassi J."/>
        </authorList>
    </citation>
    <scope>NUCLEOTIDE SEQUENCE [LARGE SCALE GENOMIC DNA]</scope>
    <source>
        <strain evidence="1 2">MED217</strain>
    </source>
</reference>
<dbReference type="AlphaFoldDB" id="A3XNV8"/>
<dbReference type="OrthoDB" id="1451282at2"/>
<dbReference type="EMBL" id="AANC01000007">
    <property type="protein sequence ID" value="EAQ48763.1"/>
    <property type="molecule type" value="Genomic_DNA"/>
</dbReference>
<dbReference type="STRING" id="398720.MED217_09450"/>
<dbReference type="InterPro" id="IPR045534">
    <property type="entry name" value="DUF6428"/>
</dbReference>
<dbReference type="RefSeq" id="WP_009780264.1">
    <property type="nucleotide sequence ID" value="NZ_CH672395.1"/>
</dbReference>
<dbReference type="Proteomes" id="UP000001601">
    <property type="component" value="Unassembled WGS sequence"/>
</dbReference>
<protein>
    <submittedName>
        <fullName evidence="1">Uncharacterized protein</fullName>
    </submittedName>
</protein>
<name>A3XNV8_LEEBM</name>
<dbReference type="HOGENOM" id="CLU_1720050_0_0_10"/>
<comment type="caution">
    <text evidence="1">The sequence shown here is derived from an EMBL/GenBank/DDBJ whole genome shotgun (WGS) entry which is preliminary data.</text>
</comment>
<proteinExistence type="predicted"/>
<dbReference type="Pfam" id="PF20001">
    <property type="entry name" value="DUF6428"/>
    <property type="match status" value="1"/>
</dbReference>
<organism evidence="1 2">
    <name type="scientific">Leeuwenhoekiella blandensis (strain CECT 7118 / CCUG 51940 / KCTC 22103 / MED217)</name>
    <name type="common">Flavobacterium sp. (strain MED217)</name>
    <dbReference type="NCBI Taxonomy" id="398720"/>
    <lineage>
        <taxon>Bacteria</taxon>
        <taxon>Pseudomonadati</taxon>
        <taxon>Bacteroidota</taxon>
        <taxon>Flavobacteriia</taxon>
        <taxon>Flavobacteriales</taxon>
        <taxon>Flavobacteriaceae</taxon>
        <taxon>Leeuwenhoekiella</taxon>
    </lineage>
</organism>
<evidence type="ECO:0000313" key="2">
    <source>
        <dbReference type="Proteomes" id="UP000001601"/>
    </source>
</evidence>
<accession>A3XNV8</accession>
<keyword evidence="2" id="KW-1185">Reference proteome</keyword>